<dbReference type="SUPFAM" id="SSF56235">
    <property type="entry name" value="N-terminal nucleophile aminohydrolases (Ntn hydrolases)"/>
    <property type="match status" value="1"/>
</dbReference>
<dbReference type="Gene3D" id="1.10.246.130">
    <property type="match status" value="1"/>
</dbReference>
<dbReference type="RefSeq" id="WP_220161122.1">
    <property type="nucleotide sequence ID" value="NZ_CP080507.1"/>
</dbReference>
<feature type="binding site" evidence="10">
    <location>
        <position position="100"/>
    </location>
    <ligand>
        <name>L-glutamate</name>
        <dbReference type="ChEBI" id="CHEBI:29985"/>
    </ligand>
</feature>
<dbReference type="PANTHER" id="PTHR43199">
    <property type="entry name" value="GLUTATHIONE HYDROLASE"/>
    <property type="match status" value="1"/>
</dbReference>
<evidence type="ECO:0000256" key="9">
    <source>
        <dbReference type="PIRSR" id="PIRSR600101-1"/>
    </source>
</evidence>
<evidence type="ECO:0000256" key="4">
    <source>
        <dbReference type="ARBA" id="ARBA00022679"/>
    </source>
</evidence>
<dbReference type="InterPro" id="IPR000101">
    <property type="entry name" value="GGT_peptidase"/>
</dbReference>
<evidence type="ECO:0000256" key="8">
    <source>
        <dbReference type="ARBA" id="ARBA00047417"/>
    </source>
</evidence>
<dbReference type="EMBL" id="CP080507">
    <property type="protein sequence ID" value="QYM78018.1"/>
    <property type="molecule type" value="Genomic_DNA"/>
</dbReference>
<evidence type="ECO:0000256" key="10">
    <source>
        <dbReference type="PIRSR" id="PIRSR600101-2"/>
    </source>
</evidence>
<feature type="binding site" evidence="10">
    <location>
        <position position="488"/>
    </location>
    <ligand>
        <name>L-glutamate</name>
        <dbReference type="ChEBI" id="CHEBI:29985"/>
    </ligand>
</feature>
<evidence type="ECO:0000313" key="14">
    <source>
        <dbReference type="EMBL" id="QYM78018.1"/>
    </source>
</evidence>
<accession>A0A8F9TUH6</accession>
<proteinExistence type="inferred from homology"/>
<comment type="subunit">
    <text evidence="11">This enzyme consists of two polypeptide chains, which are synthesized in precursor form from a single polypeptide.</text>
</comment>
<dbReference type="Proteomes" id="UP000825051">
    <property type="component" value="Chromosome"/>
</dbReference>
<keyword evidence="4 11" id="KW-0808">Transferase</keyword>
<dbReference type="PRINTS" id="PR01210">
    <property type="entry name" value="GGTRANSPTASE"/>
</dbReference>
<evidence type="ECO:0000256" key="2">
    <source>
        <dbReference type="ARBA" id="ARBA00001089"/>
    </source>
</evidence>
<evidence type="ECO:0000256" key="13">
    <source>
        <dbReference type="SAM" id="SignalP"/>
    </source>
</evidence>
<dbReference type="GO" id="GO:0006750">
    <property type="term" value="P:glutathione biosynthetic process"/>
    <property type="evidence" value="ECO:0007669"/>
    <property type="project" value="UniProtKB-KW"/>
</dbReference>
<evidence type="ECO:0000256" key="11">
    <source>
        <dbReference type="RuleBase" id="RU368036"/>
    </source>
</evidence>
<feature type="binding site" evidence="10">
    <location>
        <position position="437"/>
    </location>
    <ligand>
        <name>L-glutamate</name>
        <dbReference type="ChEBI" id="CHEBI:29985"/>
    </ligand>
</feature>
<organism evidence="14 15">
    <name type="scientific">Horticoccus luteus</name>
    <dbReference type="NCBI Taxonomy" id="2862869"/>
    <lineage>
        <taxon>Bacteria</taxon>
        <taxon>Pseudomonadati</taxon>
        <taxon>Verrucomicrobiota</taxon>
        <taxon>Opitutia</taxon>
        <taxon>Opitutales</taxon>
        <taxon>Opitutaceae</taxon>
        <taxon>Horticoccus</taxon>
    </lineage>
</organism>
<keyword evidence="13" id="KW-0732">Signal</keyword>
<feature type="binding site" evidence="10">
    <location>
        <begin position="413"/>
        <end position="415"/>
    </location>
    <ligand>
        <name>L-glutamate</name>
        <dbReference type="ChEBI" id="CHEBI:29985"/>
    </ligand>
</feature>
<dbReference type="EC" id="2.3.2.2" evidence="11"/>
<evidence type="ECO:0000256" key="1">
    <source>
        <dbReference type="ARBA" id="ARBA00001049"/>
    </source>
</evidence>
<keyword evidence="6 11" id="KW-0865">Zymogen</keyword>
<dbReference type="UniPathway" id="UPA00204"/>
<dbReference type="InterPro" id="IPR043137">
    <property type="entry name" value="GGT_ssub_C"/>
</dbReference>
<dbReference type="KEGG" id="ole:K0B96_11935"/>
<dbReference type="GO" id="GO:0103068">
    <property type="term" value="F:leukotriene C4 gamma-glutamyl transferase activity"/>
    <property type="evidence" value="ECO:0007669"/>
    <property type="project" value="UniProtKB-EC"/>
</dbReference>
<feature type="binding site" evidence="10">
    <location>
        <begin position="466"/>
        <end position="467"/>
    </location>
    <ligand>
        <name>L-glutamate</name>
        <dbReference type="ChEBI" id="CHEBI:29985"/>
    </ligand>
</feature>
<dbReference type="InterPro" id="IPR055262">
    <property type="entry name" value="GGT_CS"/>
</dbReference>
<dbReference type="GO" id="GO:0036374">
    <property type="term" value="F:glutathione hydrolase activity"/>
    <property type="evidence" value="ECO:0007669"/>
    <property type="project" value="UniProtKB-UniRule"/>
</dbReference>
<name>A0A8F9TUH6_9BACT</name>
<comment type="catalytic activity">
    <reaction evidence="2 11">
        <text>glutathione + H2O = L-cysteinylglycine + L-glutamate</text>
        <dbReference type="Rhea" id="RHEA:28807"/>
        <dbReference type="ChEBI" id="CHEBI:15377"/>
        <dbReference type="ChEBI" id="CHEBI:29985"/>
        <dbReference type="ChEBI" id="CHEBI:57925"/>
        <dbReference type="ChEBI" id="CHEBI:61694"/>
        <dbReference type="EC" id="3.4.19.13"/>
    </reaction>
</comment>
<feature type="active site" description="Nucleophile" evidence="9">
    <location>
        <position position="395"/>
    </location>
</feature>
<feature type="chain" id="PRO_5034536642" description="Glutathione hydrolase proenzyme" evidence="13">
    <location>
        <begin position="26"/>
        <end position="600"/>
    </location>
</feature>
<dbReference type="Gene3D" id="3.60.20.40">
    <property type="match status" value="1"/>
</dbReference>
<evidence type="ECO:0000256" key="6">
    <source>
        <dbReference type="ARBA" id="ARBA00023145"/>
    </source>
</evidence>
<evidence type="ECO:0000256" key="7">
    <source>
        <dbReference type="ARBA" id="ARBA00023315"/>
    </source>
</evidence>
<dbReference type="Pfam" id="PF01019">
    <property type="entry name" value="G_glu_transpept"/>
    <property type="match status" value="1"/>
</dbReference>
<keyword evidence="7 11" id="KW-0012">Acyltransferase</keyword>
<dbReference type="PROSITE" id="PS00462">
    <property type="entry name" value="G_GLU_TRANSPEPTIDASE"/>
    <property type="match status" value="1"/>
</dbReference>
<feature type="signal peptide" evidence="13">
    <location>
        <begin position="1"/>
        <end position="25"/>
    </location>
</feature>
<dbReference type="PANTHER" id="PTHR43199:SF1">
    <property type="entry name" value="GLUTATHIONE HYDROLASE PROENZYME"/>
    <property type="match status" value="1"/>
</dbReference>
<protein>
    <recommendedName>
        <fullName evidence="11">Glutathione hydrolase proenzyme</fullName>
        <ecNumber evidence="11">2.3.2.2</ecNumber>
        <ecNumber evidence="11">3.4.19.13</ecNumber>
    </recommendedName>
    <component>
        <recommendedName>
            <fullName evidence="11">Glutathione hydrolase large chain</fullName>
        </recommendedName>
    </component>
    <component>
        <recommendedName>
            <fullName evidence="11">Glutathione hydrolase small chain</fullName>
        </recommendedName>
    </component>
</protein>
<comment type="PTM">
    <text evidence="11">Cleaved by autocatalysis into a large and a small subunit.</text>
</comment>
<evidence type="ECO:0000313" key="15">
    <source>
        <dbReference type="Proteomes" id="UP000825051"/>
    </source>
</evidence>
<dbReference type="AlphaFoldDB" id="A0A8F9TUH6"/>
<comment type="catalytic activity">
    <reaction evidence="8 11">
        <text>an N-terminal (5-L-glutamyl)-[peptide] + an alpha-amino acid = 5-L-glutamyl amino acid + an N-terminal L-alpha-aminoacyl-[peptide]</text>
        <dbReference type="Rhea" id="RHEA:23904"/>
        <dbReference type="Rhea" id="RHEA-COMP:9780"/>
        <dbReference type="Rhea" id="RHEA-COMP:9795"/>
        <dbReference type="ChEBI" id="CHEBI:77644"/>
        <dbReference type="ChEBI" id="CHEBI:78597"/>
        <dbReference type="ChEBI" id="CHEBI:78599"/>
        <dbReference type="ChEBI" id="CHEBI:78608"/>
        <dbReference type="EC" id="2.3.2.2"/>
    </reaction>
</comment>
<dbReference type="EC" id="3.4.19.13" evidence="11"/>
<comment type="catalytic activity">
    <reaction evidence="1 11">
        <text>an S-substituted glutathione + H2O = an S-substituted L-cysteinylglycine + L-glutamate</text>
        <dbReference type="Rhea" id="RHEA:59468"/>
        <dbReference type="ChEBI" id="CHEBI:15377"/>
        <dbReference type="ChEBI" id="CHEBI:29985"/>
        <dbReference type="ChEBI" id="CHEBI:90779"/>
        <dbReference type="ChEBI" id="CHEBI:143103"/>
        <dbReference type="EC" id="3.4.19.13"/>
    </reaction>
</comment>
<keyword evidence="5 11" id="KW-0378">Hydrolase</keyword>
<comment type="pathway">
    <text evidence="11">Sulfur metabolism; glutathione metabolism.</text>
</comment>
<feature type="compositionally biased region" description="Basic and acidic residues" evidence="12">
    <location>
        <begin position="581"/>
        <end position="594"/>
    </location>
</feature>
<dbReference type="NCBIfam" id="TIGR00066">
    <property type="entry name" value="g_glut_trans"/>
    <property type="match status" value="1"/>
</dbReference>
<feature type="region of interest" description="Disordered" evidence="12">
    <location>
        <begin position="581"/>
        <end position="600"/>
    </location>
</feature>
<evidence type="ECO:0000256" key="5">
    <source>
        <dbReference type="ARBA" id="ARBA00022801"/>
    </source>
</evidence>
<dbReference type="InterPro" id="IPR029055">
    <property type="entry name" value="Ntn_hydrolases_N"/>
</dbReference>
<evidence type="ECO:0000256" key="12">
    <source>
        <dbReference type="SAM" id="MobiDB-lite"/>
    </source>
</evidence>
<keyword evidence="15" id="KW-1185">Reference proteome</keyword>
<dbReference type="GO" id="GO:0006751">
    <property type="term" value="P:glutathione catabolic process"/>
    <property type="evidence" value="ECO:0007669"/>
    <property type="project" value="UniProtKB-UniRule"/>
</dbReference>
<keyword evidence="11" id="KW-0317">Glutathione biosynthesis</keyword>
<gene>
    <name evidence="14" type="primary">ggt</name>
    <name evidence="14" type="ORF">K0B96_11935</name>
</gene>
<reference evidence="14" key="1">
    <citation type="submission" date="2021-08" db="EMBL/GenBank/DDBJ databases">
        <title>Genome of a novel bacterium of the phylum Verrucomicrobia, Oleiharenicola sp. KSB-15.</title>
        <authorList>
            <person name="Chung J.-H."/>
            <person name="Ahn J.-H."/>
            <person name="Yoon Y."/>
            <person name="Kim D.-Y."/>
            <person name="An S.-H."/>
            <person name="Park I."/>
            <person name="Yeon J."/>
        </authorList>
    </citation>
    <scope>NUCLEOTIDE SEQUENCE</scope>
    <source>
        <strain evidence="14">KSB-15</strain>
    </source>
</reference>
<sequence>MPATRPPLLLAFFAALSLLVAPARAQLTAVEADHGMVVSVHALATQAGVEILQQGGNAVDASIATGLALVTVYPWAGNLGGGGFMLIHLATGRDVAIDFRETAPAAASHDMYLDAHGNVVKGLSTVGWRASGVPGTVAGFALALEKYGSGKVSWAQVCEPARRLAAEGHLITPYTADRFRWKRHLLEQFPESKRIYLHDGALWQAGELWRQPELAATFARLQKRGPREFYEGETAHHIADAMAANGGNITLADLQAYRAVERVPFRTMYRGYEVVTMPPPSSGSIALLQMLAMLEPFDVANLGAESSARYHLFVEVMRRAYRVRAEYLGDPDFVSIPVKALLDPSYTAALMSDFNEGKATPSADVKLPPLPGANFRPASPAAAPAPVVPPESTETTHFSVVDAAGNAVSTTYTLNGGYGSGVTIPGTGILMNNEMDDFTSKPGVPNSYHLIQGEANAIAPGKRPLSSMTPTIVLQDGKPFLVTGSPGGSTIITTVLQVITNVIDFKMPLGQAIEARRIHHQWMPDVINYEPYGMPTDVADALRARGHTLAQRNLYGAPGEKTPLSEFYQGDAESILVDPVTGHREGVNDPRKPDGLALGY</sequence>
<comment type="similarity">
    <text evidence="3 11">Belongs to the gamma-glutamyltransferase family.</text>
</comment>
<evidence type="ECO:0000256" key="3">
    <source>
        <dbReference type="ARBA" id="ARBA00009381"/>
    </source>
</evidence>
<dbReference type="InterPro" id="IPR051792">
    <property type="entry name" value="GGT_bact"/>
</dbReference>
<dbReference type="InterPro" id="IPR043138">
    <property type="entry name" value="GGT_lsub"/>
</dbReference>